<dbReference type="Gene3D" id="3.40.50.1360">
    <property type="match status" value="1"/>
</dbReference>
<dbReference type="InterPro" id="IPR014036">
    <property type="entry name" value="DeoR-like_C"/>
</dbReference>
<dbReference type="Pfam" id="PF00455">
    <property type="entry name" value="DeoRC"/>
    <property type="match status" value="1"/>
</dbReference>
<dbReference type="Gene3D" id="1.10.10.10">
    <property type="entry name" value="Winged helix-like DNA-binding domain superfamily/Winged helix DNA-binding domain"/>
    <property type="match status" value="1"/>
</dbReference>
<dbReference type="GO" id="GO:0003700">
    <property type="term" value="F:DNA-binding transcription factor activity"/>
    <property type="evidence" value="ECO:0007669"/>
    <property type="project" value="InterPro"/>
</dbReference>
<accession>G9Y394</accession>
<dbReference type="InterPro" id="IPR001034">
    <property type="entry name" value="DeoR_HTH"/>
</dbReference>
<dbReference type="InterPro" id="IPR036388">
    <property type="entry name" value="WH-like_DNA-bd_sf"/>
</dbReference>
<evidence type="ECO:0000259" key="3">
    <source>
        <dbReference type="PROSITE" id="PS51000"/>
    </source>
</evidence>
<dbReference type="Pfam" id="PF08220">
    <property type="entry name" value="HTH_DeoR"/>
    <property type="match status" value="1"/>
</dbReference>
<dbReference type="Proteomes" id="UP000005959">
    <property type="component" value="Unassembled WGS sequence"/>
</dbReference>
<dbReference type="PROSITE" id="PS51000">
    <property type="entry name" value="HTH_DEOR_2"/>
    <property type="match status" value="1"/>
</dbReference>
<dbReference type="PANTHER" id="PTHR30363">
    <property type="entry name" value="HTH-TYPE TRANSCRIPTIONAL REGULATOR SRLR-RELATED"/>
    <property type="match status" value="1"/>
</dbReference>
<dbReference type="PANTHER" id="PTHR30363:SF44">
    <property type="entry name" value="AGA OPERON TRANSCRIPTIONAL REPRESSOR-RELATED"/>
    <property type="match status" value="1"/>
</dbReference>
<feature type="domain" description="HTH deoR-type" evidence="3">
    <location>
        <begin position="3"/>
        <end position="58"/>
    </location>
</feature>
<dbReference type="SMART" id="SM01134">
    <property type="entry name" value="DeoRC"/>
    <property type="match status" value="1"/>
</dbReference>
<dbReference type="PATRIC" id="fig|1002364.3.peg.942"/>
<comment type="caution">
    <text evidence="4">The sequence shown here is derived from an EMBL/GenBank/DDBJ whole genome shotgun (WGS) entry which is preliminary data.</text>
</comment>
<evidence type="ECO:0000313" key="4">
    <source>
        <dbReference type="EMBL" id="EHM46223.1"/>
    </source>
</evidence>
<dbReference type="SMART" id="SM00420">
    <property type="entry name" value="HTH_DEOR"/>
    <property type="match status" value="1"/>
</dbReference>
<dbReference type="AlphaFoldDB" id="G9Y394"/>
<dbReference type="InterPro" id="IPR036390">
    <property type="entry name" value="WH_DNA-bd_sf"/>
</dbReference>
<evidence type="ECO:0000256" key="1">
    <source>
        <dbReference type="ARBA" id="ARBA00023015"/>
    </source>
</evidence>
<dbReference type="InterPro" id="IPR050313">
    <property type="entry name" value="Carb_Metab_HTH_regulators"/>
</dbReference>
<gene>
    <name evidence="4" type="ORF">HMPREF0454_01019</name>
</gene>
<evidence type="ECO:0000256" key="2">
    <source>
        <dbReference type="ARBA" id="ARBA00023163"/>
    </source>
</evidence>
<protein>
    <submittedName>
        <fullName evidence="4">Transcriptional regulator, DeoR family</fullName>
    </submittedName>
</protein>
<dbReference type="EMBL" id="AGCI01000014">
    <property type="protein sequence ID" value="EHM46223.1"/>
    <property type="molecule type" value="Genomic_DNA"/>
</dbReference>
<sequence length="266" mass="29613">MNQAKRQIYLLELIKVNGEILTKDLSKKLNVSSMTINRDLKALAASGAVKLIHGGAVSCDMSTSEYPMTLKEEANPNGKKRIAAYCKYLVKSGDSVFIETGTTTLAVAKEIFRTENCTFYTNSLLALNALSKFSGVVLHAVPGKYRELSQGFLGTQTIDYLKNFQFDIAFVGTEGIDVDLGVTLPNEEDAYTKKMVMQQAKKIVMVADHTKFGLTHLYRAMELKYIDLIITDLDEETPLFKQISKVTNIVSVTNADDLNCEQWEQV</sequence>
<reference evidence="4 5" key="1">
    <citation type="submission" date="2011-08" db="EMBL/GenBank/DDBJ databases">
        <authorList>
            <person name="Weinstock G."/>
            <person name="Sodergren E."/>
            <person name="Clifton S."/>
            <person name="Fulton L."/>
            <person name="Fulton B."/>
            <person name="Courtney L."/>
            <person name="Fronick C."/>
            <person name="Harrison M."/>
            <person name="Strong C."/>
            <person name="Farmer C."/>
            <person name="Delahaunty K."/>
            <person name="Markovic C."/>
            <person name="Hall O."/>
            <person name="Minx P."/>
            <person name="Tomlinson C."/>
            <person name="Mitreva M."/>
            <person name="Hou S."/>
            <person name="Chen J."/>
            <person name="Wollam A."/>
            <person name="Pepin K.H."/>
            <person name="Johnson M."/>
            <person name="Bhonagiri V."/>
            <person name="Zhang X."/>
            <person name="Suruliraj S."/>
            <person name="Warren W."/>
            <person name="Chinwalla A."/>
            <person name="Mardis E.R."/>
            <person name="Wilson R.K."/>
        </authorList>
    </citation>
    <scope>NUCLEOTIDE SEQUENCE [LARGE SCALE GENOMIC DNA]</scope>
    <source>
        <strain evidence="4 5">ATCC 51873</strain>
    </source>
</reference>
<organism evidence="4 5">
    <name type="scientific">Hafnia alvei ATCC 51873</name>
    <dbReference type="NCBI Taxonomy" id="1002364"/>
    <lineage>
        <taxon>Bacteria</taxon>
        <taxon>Pseudomonadati</taxon>
        <taxon>Pseudomonadota</taxon>
        <taxon>Gammaproteobacteria</taxon>
        <taxon>Enterobacterales</taxon>
        <taxon>Hafniaceae</taxon>
        <taxon>Hafnia</taxon>
    </lineage>
</organism>
<keyword evidence="1" id="KW-0805">Transcription regulation</keyword>
<dbReference type="SUPFAM" id="SSF100950">
    <property type="entry name" value="NagB/RpiA/CoA transferase-like"/>
    <property type="match status" value="1"/>
</dbReference>
<dbReference type="PRINTS" id="PR00037">
    <property type="entry name" value="HTHLACR"/>
</dbReference>
<name>G9Y394_HAFAL</name>
<dbReference type="SUPFAM" id="SSF46785">
    <property type="entry name" value="Winged helix' DNA-binding domain"/>
    <property type="match status" value="1"/>
</dbReference>
<evidence type="ECO:0000313" key="5">
    <source>
        <dbReference type="Proteomes" id="UP000005959"/>
    </source>
</evidence>
<proteinExistence type="predicted"/>
<dbReference type="RefSeq" id="WP_004090811.1">
    <property type="nucleotide sequence ID" value="NZ_JH417493.1"/>
</dbReference>
<dbReference type="InterPro" id="IPR037171">
    <property type="entry name" value="NagB/RpiA_transferase-like"/>
</dbReference>
<dbReference type="HOGENOM" id="CLU_060699_1_3_6"/>
<keyword evidence="2" id="KW-0804">Transcription</keyword>